<protein>
    <submittedName>
        <fullName evidence="2">Uncharacterized protein</fullName>
    </submittedName>
</protein>
<reference evidence="2 3" key="1">
    <citation type="journal article" date="2018" name="PLoS Pathog.">
        <title>Evolution of structural diversity of trichothecenes, a family of toxins produced by plant pathogenic and entomopathogenic fungi.</title>
        <authorList>
            <person name="Proctor R.H."/>
            <person name="McCormick S.P."/>
            <person name="Kim H.S."/>
            <person name="Cardoza R.E."/>
            <person name="Stanley A.M."/>
            <person name="Lindo L."/>
            <person name="Kelly A."/>
            <person name="Brown D.W."/>
            <person name="Lee T."/>
            <person name="Vaughan M.M."/>
            <person name="Alexander N.J."/>
            <person name="Busman M."/>
            <person name="Gutierrez S."/>
        </authorList>
    </citation>
    <scope>NUCLEOTIDE SEQUENCE [LARGE SCALE GENOMIC DNA]</scope>
    <source>
        <strain evidence="2 3">NRRL 13405</strain>
    </source>
</reference>
<dbReference type="EMBL" id="PXXK01000011">
    <property type="protein sequence ID" value="RFN55047.1"/>
    <property type="molecule type" value="Genomic_DNA"/>
</dbReference>
<feature type="region of interest" description="Disordered" evidence="1">
    <location>
        <begin position="524"/>
        <end position="544"/>
    </location>
</feature>
<evidence type="ECO:0000313" key="3">
    <source>
        <dbReference type="Proteomes" id="UP000265631"/>
    </source>
</evidence>
<evidence type="ECO:0000256" key="1">
    <source>
        <dbReference type="SAM" id="MobiDB-lite"/>
    </source>
</evidence>
<dbReference type="OrthoDB" id="5062850at2759"/>
<sequence length="544" mass="62965">MAPRTFLSLPHELRHMIYREYFTLDKGYAFQPGSGKQLGSGKLGTFDGEPLDLALMYTCRFIASETKDMPLTFNTISFSTVYRPEWRKWAGRFDYLLNFQEEQRFDLLIHISRFVTPEMYSEIRAHFPWFVPMLRETKRQSKAYRIPERLRYNFSWDFIDIVNAPKLPFRGTPPSRSALCFATDFTLRLLAEDPNPGLAREIRHATGIWGRPTRLTRLLDEAFTPWDIPECHDLNTAGERLEDNHMWSTMCSWRQESECKKAYQCKFRFSAASVAIRFFKHLPADKRQCIRNVVILEDHIAAGQQERHAVGLIPFCKENSRLKIDLRLNMVGNIFQTHVLGRHTDFCYLNICWEDDPSHLISEFLGMDVHEISSRWFTEALALKDAGMPSGSFTFTLDGGPAIDLCSEIFQQDVLRSVSISKAAGKCFPSPPDTIPGDDLPCWLNPSPIQAFEHLVNQTSFLRSNFHPGSMWNVDKLIADRPGYNLDQWKHDLFLRQGYNVPGSIYIPPTDSIVLDNFEIRPLPQQPLNRTGRNRNRRRTGRRG</sequence>
<name>A0A395N588_9HYPO</name>
<gene>
    <name evidence="2" type="ORF">FIE12Z_730</name>
</gene>
<accession>A0A395N588</accession>
<evidence type="ECO:0000313" key="2">
    <source>
        <dbReference type="EMBL" id="RFN55047.1"/>
    </source>
</evidence>
<proteinExistence type="predicted"/>
<feature type="compositionally biased region" description="Basic residues" evidence="1">
    <location>
        <begin position="532"/>
        <end position="544"/>
    </location>
</feature>
<organism evidence="2 3">
    <name type="scientific">Fusarium flagelliforme</name>
    <dbReference type="NCBI Taxonomy" id="2675880"/>
    <lineage>
        <taxon>Eukaryota</taxon>
        <taxon>Fungi</taxon>
        <taxon>Dikarya</taxon>
        <taxon>Ascomycota</taxon>
        <taxon>Pezizomycotina</taxon>
        <taxon>Sordariomycetes</taxon>
        <taxon>Hypocreomycetidae</taxon>
        <taxon>Hypocreales</taxon>
        <taxon>Nectriaceae</taxon>
        <taxon>Fusarium</taxon>
        <taxon>Fusarium incarnatum-equiseti species complex</taxon>
    </lineage>
</organism>
<dbReference type="AlphaFoldDB" id="A0A395N588"/>
<dbReference type="Proteomes" id="UP000265631">
    <property type="component" value="Unassembled WGS sequence"/>
</dbReference>
<comment type="caution">
    <text evidence="2">The sequence shown here is derived from an EMBL/GenBank/DDBJ whole genome shotgun (WGS) entry which is preliminary data.</text>
</comment>
<keyword evidence="3" id="KW-1185">Reference proteome</keyword>